<evidence type="ECO:0000256" key="5">
    <source>
        <dbReference type="ARBA" id="ARBA00011738"/>
    </source>
</evidence>
<proteinExistence type="inferred from homology"/>
<organism evidence="17 18">
    <name type="scientific">Turnera subulata</name>
    <dbReference type="NCBI Taxonomy" id="218843"/>
    <lineage>
        <taxon>Eukaryota</taxon>
        <taxon>Viridiplantae</taxon>
        <taxon>Streptophyta</taxon>
        <taxon>Embryophyta</taxon>
        <taxon>Tracheophyta</taxon>
        <taxon>Spermatophyta</taxon>
        <taxon>Magnoliopsida</taxon>
        <taxon>eudicotyledons</taxon>
        <taxon>Gunneridae</taxon>
        <taxon>Pentapetalae</taxon>
        <taxon>rosids</taxon>
        <taxon>fabids</taxon>
        <taxon>Malpighiales</taxon>
        <taxon>Passifloraceae</taxon>
        <taxon>Turnera</taxon>
    </lineage>
</organism>
<dbReference type="FunFam" id="3.40.630.10:FF:000119">
    <property type="entry name" value="Acetylornithine deacetylase, putative"/>
    <property type="match status" value="1"/>
</dbReference>
<keyword evidence="9" id="KW-0028">Amino-acid biosynthesis</keyword>
<dbReference type="InterPro" id="IPR011650">
    <property type="entry name" value="Peptidase_M20_dimer"/>
</dbReference>
<evidence type="ECO:0000256" key="8">
    <source>
        <dbReference type="ARBA" id="ARBA00022571"/>
    </source>
</evidence>
<evidence type="ECO:0000256" key="15">
    <source>
        <dbReference type="ARBA" id="ARBA00081906"/>
    </source>
</evidence>
<evidence type="ECO:0000256" key="14">
    <source>
        <dbReference type="ARBA" id="ARBA00050532"/>
    </source>
</evidence>
<keyword evidence="10" id="KW-0479">Metal-binding</keyword>
<evidence type="ECO:0000256" key="12">
    <source>
        <dbReference type="ARBA" id="ARBA00022833"/>
    </source>
</evidence>
<dbReference type="PANTHER" id="PTHR43808">
    <property type="entry name" value="ACETYLORNITHINE DEACETYLASE"/>
    <property type="match status" value="1"/>
</dbReference>
<accession>A0A9Q0GE55</accession>
<dbReference type="PANTHER" id="PTHR43808:SF3">
    <property type="entry name" value="ACETYLORNITHINE DEACETYLASE"/>
    <property type="match status" value="1"/>
</dbReference>
<dbReference type="SUPFAM" id="SSF53187">
    <property type="entry name" value="Zn-dependent exopeptidases"/>
    <property type="match status" value="1"/>
</dbReference>
<evidence type="ECO:0000256" key="3">
    <source>
        <dbReference type="ARBA" id="ARBA00004867"/>
    </source>
</evidence>
<dbReference type="SUPFAM" id="SSF55031">
    <property type="entry name" value="Bacterial exopeptidase dimerisation domain"/>
    <property type="match status" value="1"/>
</dbReference>
<dbReference type="InterPro" id="IPR050072">
    <property type="entry name" value="Peptidase_M20A"/>
</dbReference>
<evidence type="ECO:0000256" key="13">
    <source>
        <dbReference type="ARBA" id="ARBA00023285"/>
    </source>
</evidence>
<keyword evidence="18" id="KW-1185">Reference proteome</keyword>
<dbReference type="Gene3D" id="3.30.70.360">
    <property type="match status" value="1"/>
</dbReference>
<evidence type="ECO:0000256" key="10">
    <source>
        <dbReference type="ARBA" id="ARBA00022723"/>
    </source>
</evidence>
<dbReference type="OrthoDB" id="7832001at2759"/>
<comment type="caution">
    <text evidence="17">The sequence shown here is derived from an EMBL/GenBank/DDBJ whole genome shotgun (WGS) entry which is preliminary data.</text>
</comment>
<keyword evidence="11" id="KW-0378">Hydrolase</keyword>
<keyword evidence="12" id="KW-0862">Zinc</keyword>
<keyword evidence="8" id="KW-0055">Arginine biosynthesis</keyword>
<evidence type="ECO:0000256" key="11">
    <source>
        <dbReference type="ARBA" id="ARBA00022801"/>
    </source>
</evidence>
<dbReference type="InterPro" id="IPR036264">
    <property type="entry name" value="Bact_exopeptidase_dim_dom"/>
</dbReference>
<evidence type="ECO:0000313" key="17">
    <source>
        <dbReference type="EMBL" id="KAJ4848003.1"/>
    </source>
</evidence>
<protein>
    <recommendedName>
        <fullName evidence="7">Acetylornithine deacetylase</fullName>
        <ecNumber evidence="6">3.5.1.16</ecNumber>
    </recommendedName>
    <alternativeName>
        <fullName evidence="15">N-acetylornithinase</fullName>
    </alternativeName>
</protein>
<comment type="subunit">
    <text evidence="5">Homodimer.</text>
</comment>
<evidence type="ECO:0000259" key="16">
    <source>
        <dbReference type="Pfam" id="PF07687"/>
    </source>
</evidence>
<dbReference type="GO" id="GO:0006526">
    <property type="term" value="P:L-arginine biosynthetic process"/>
    <property type="evidence" value="ECO:0007669"/>
    <property type="project" value="UniProtKB-KW"/>
</dbReference>
<evidence type="ECO:0000256" key="9">
    <source>
        <dbReference type="ARBA" id="ARBA00022605"/>
    </source>
</evidence>
<evidence type="ECO:0000256" key="1">
    <source>
        <dbReference type="ARBA" id="ARBA00001941"/>
    </source>
</evidence>
<feature type="domain" description="Peptidase M20 dimerisation" evidence="16">
    <location>
        <begin position="202"/>
        <end position="313"/>
    </location>
</feature>
<evidence type="ECO:0000256" key="6">
    <source>
        <dbReference type="ARBA" id="ARBA00011916"/>
    </source>
</evidence>
<dbReference type="Pfam" id="PF01546">
    <property type="entry name" value="Peptidase_M20"/>
    <property type="match status" value="1"/>
</dbReference>
<reference evidence="17" key="2">
    <citation type="journal article" date="2023" name="Plants (Basel)">
        <title>Annotation of the Turnera subulata (Passifloraceae) Draft Genome Reveals the S-Locus Evolved after the Divergence of Turneroideae from Passifloroideae in a Stepwise Manner.</title>
        <authorList>
            <person name="Henning P.M."/>
            <person name="Roalson E.H."/>
            <person name="Mir W."/>
            <person name="McCubbin A.G."/>
            <person name="Shore J.S."/>
        </authorList>
    </citation>
    <scope>NUCLEOTIDE SEQUENCE</scope>
    <source>
        <strain evidence="17">F60SS</strain>
    </source>
</reference>
<name>A0A9Q0GE55_9ROSI</name>
<evidence type="ECO:0000256" key="2">
    <source>
        <dbReference type="ARBA" id="ARBA00001947"/>
    </source>
</evidence>
<gene>
    <name evidence="17" type="ORF">Tsubulata_009331</name>
</gene>
<dbReference type="Pfam" id="PF07687">
    <property type="entry name" value="M20_dimer"/>
    <property type="match status" value="1"/>
</dbReference>
<comment type="similarity">
    <text evidence="4">Belongs to the peptidase M20A family. ArgE subfamily.</text>
</comment>
<keyword evidence="13" id="KW-0170">Cobalt</keyword>
<comment type="pathway">
    <text evidence="3">Amino-acid biosynthesis; L-arginine biosynthesis; L-ornithine from N(2)-acetyl-L-ornithine (linear): step 1/1.</text>
</comment>
<evidence type="ECO:0000313" key="18">
    <source>
        <dbReference type="Proteomes" id="UP001141552"/>
    </source>
</evidence>
<dbReference type="EC" id="3.5.1.16" evidence="6"/>
<dbReference type="AlphaFoldDB" id="A0A9Q0GE55"/>
<dbReference type="EMBL" id="JAKUCV010001027">
    <property type="protein sequence ID" value="KAJ4848003.1"/>
    <property type="molecule type" value="Genomic_DNA"/>
</dbReference>
<comment type="cofactor">
    <cofactor evidence="1">
        <name>Co(2+)</name>
        <dbReference type="ChEBI" id="CHEBI:48828"/>
    </cofactor>
</comment>
<dbReference type="InterPro" id="IPR002933">
    <property type="entry name" value="Peptidase_M20"/>
</dbReference>
<dbReference type="GO" id="GO:0046872">
    <property type="term" value="F:metal ion binding"/>
    <property type="evidence" value="ECO:0007669"/>
    <property type="project" value="UniProtKB-KW"/>
</dbReference>
<dbReference type="Gene3D" id="3.40.630.10">
    <property type="entry name" value="Zn peptidases"/>
    <property type="match status" value="1"/>
</dbReference>
<evidence type="ECO:0000256" key="4">
    <source>
        <dbReference type="ARBA" id="ARBA00005691"/>
    </source>
</evidence>
<comment type="catalytic activity">
    <reaction evidence="14">
        <text>N(2)-acetyl-L-ornithine + H2O = L-ornithine + acetate</text>
        <dbReference type="Rhea" id="RHEA:15941"/>
        <dbReference type="ChEBI" id="CHEBI:15377"/>
        <dbReference type="ChEBI" id="CHEBI:30089"/>
        <dbReference type="ChEBI" id="CHEBI:46911"/>
        <dbReference type="ChEBI" id="CHEBI:57805"/>
        <dbReference type="EC" id="3.5.1.16"/>
    </reaction>
</comment>
<comment type="cofactor">
    <cofactor evidence="2">
        <name>Zn(2+)</name>
        <dbReference type="ChEBI" id="CHEBI:29105"/>
    </cofactor>
</comment>
<evidence type="ECO:0000256" key="7">
    <source>
        <dbReference type="ARBA" id="ARBA00014177"/>
    </source>
</evidence>
<dbReference type="Proteomes" id="UP001141552">
    <property type="component" value="Unassembled WGS sequence"/>
</dbReference>
<sequence>MADVADILGDLNKESYIALLAKLIGETKYLQNNPPDLIPQEDRIVNHLLDVLTPYSTTNGGGPLVLNHVTYFAGRGNLIVEYPGTQPGKIVSFVGMHMDVVTANPDDWDFDPFSLSIDGDKLQGRGTTDCLGHVALVTELMKKLGQEKPALKSTVVAVFIASEENTTIQGVGVDHLMKDGLLDDLKNGPLYWVDSSDKQPCIGTGGMIPWHLHAKGKLFHSGLPNKAINALELNMEALKVIQTRFYNDYPPVKQEQVYGFETPSTMKPTQWTYPAGGINQIPGDCTISGDVRLTPFYEVPDAINKITEYVAYINDNIETLDTRGPVSKYVLPEENLKGSLDVTFDETMTGIACDLDSPGYKALCEATELIVGTLKPFSITGSLPLVRDLQDEGFDVQITGYGLTDTYHAANEYCCYTDMSQGYRVFAKVISLLEED</sequence>
<reference evidence="17" key="1">
    <citation type="submission" date="2022-02" db="EMBL/GenBank/DDBJ databases">
        <authorList>
            <person name="Henning P.M."/>
            <person name="McCubbin A.G."/>
            <person name="Shore J.S."/>
        </authorList>
    </citation>
    <scope>NUCLEOTIDE SEQUENCE</scope>
    <source>
        <strain evidence="17">F60SS</strain>
        <tissue evidence="17">Leaves</tissue>
    </source>
</reference>
<dbReference type="GO" id="GO:0008777">
    <property type="term" value="F:acetylornithine deacetylase activity"/>
    <property type="evidence" value="ECO:0007669"/>
    <property type="project" value="UniProtKB-EC"/>
</dbReference>